<sequence>MARSLTFGIDPGLTGAIATLVDGEAGPVIDTPIMYVDGHTELDARAMAMFIRATREMNPGAHVSACIERVRAMPAKGRKQGAQSSMNFGDTYGKAKAVLELLGIPTTRAEPASWKRSFGLLKQDKDAARVLAITRFPSAAPSLRRKKDNGRADALLIALWFENTHLASHITDEASA</sequence>
<dbReference type="RefSeq" id="WP_164158761.1">
    <property type="nucleotide sequence ID" value="NZ_VKQR01000028.1"/>
</dbReference>
<accession>A0AAI9CAG9</accession>
<dbReference type="SUPFAM" id="SSF53098">
    <property type="entry name" value="Ribonuclease H-like"/>
    <property type="match status" value="1"/>
</dbReference>
<comment type="caution">
    <text evidence="1">The sequence shown here is derived from an EMBL/GenBank/DDBJ whole genome shotgun (WGS) entry which is preliminary data.</text>
</comment>
<gene>
    <name evidence="1" type="ORF">QEK83_001940</name>
</gene>
<dbReference type="EMBL" id="ABLOMU010000017">
    <property type="protein sequence ID" value="EKT4441290.1"/>
    <property type="molecule type" value="Genomic_DNA"/>
</dbReference>
<dbReference type="PANTHER" id="PTHR36015">
    <property type="entry name" value="HOLLIDAY JUNCTION RESOLVASE MOC1, CHLOROPLASTIC-RELATED"/>
    <property type="match status" value="1"/>
</dbReference>
<dbReference type="InterPro" id="IPR045290">
    <property type="entry name" value="MOC1-like"/>
</dbReference>
<name>A0AAI9CAG9_STEMA</name>
<dbReference type="CDD" id="cd22992">
    <property type="entry name" value="MOC1"/>
    <property type="match status" value="1"/>
</dbReference>
<dbReference type="Gene3D" id="3.30.420.10">
    <property type="entry name" value="Ribonuclease H-like superfamily/Ribonuclease H"/>
    <property type="match status" value="1"/>
</dbReference>
<dbReference type="GO" id="GO:0008821">
    <property type="term" value="F:crossover junction DNA endonuclease activity"/>
    <property type="evidence" value="ECO:0007669"/>
    <property type="project" value="InterPro"/>
</dbReference>
<reference evidence="1" key="1">
    <citation type="submission" date="2022-07" db="EMBL/GenBank/DDBJ databases">
        <authorList>
            <consortium name="Clinical and Environmental Microbiology Branch: Whole genome sequencing antimicrobial resistance pathogens in the healthcare setting"/>
        </authorList>
    </citation>
    <scope>NUCLEOTIDE SEQUENCE</scope>
    <source>
        <strain evidence="1">Stenotrophomonas_maltophilia_2021CK-00905</strain>
    </source>
</reference>
<organism evidence="1 2">
    <name type="scientific">Stenotrophomonas maltophilia</name>
    <name type="common">Pseudomonas maltophilia</name>
    <name type="synonym">Xanthomonas maltophilia</name>
    <dbReference type="NCBI Taxonomy" id="40324"/>
    <lineage>
        <taxon>Bacteria</taxon>
        <taxon>Pseudomonadati</taxon>
        <taxon>Pseudomonadota</taxon>
        <taxon>Gammaproteobacteria</taxon>
        <taxon>Lysobacterales</taxon>
        <taxon>Lysobacteraceae</taxon>
        <taxon>Stenotrophomonas</taxon>
        <taxon>Stenotrophomonas maltophilia group</taxon>
    </lineage>
</organism>
<proteinExistence type="predicted"/>
<dbReference type="InterPro" id="IPR036397">
    <property type="entry name" value="RNaseH_sf"/>
</dbReference>
<dbReference type="InterPro" id="IPR012337">
    <property type="entry name" value="RNaseH-like_sf"/>
</dbReference>
<dbReference type="Proteomes" id="UP001214521">
    <property type="component" value="Unassembled WGS sequence"/>
</dbReference>
<evidence type="ECO:0000313" key="1">
    <source>
        <dbReference type="EMBL" id="EKT4441290.1"/>
    </source>
</evidence>
<evidence type="ECO:0000313" key="2">
    <source>
        <dbReference type="Proteomes" id="UP001214521"/>
    </source>
</evidence>
<dbReference type="GO" id="GO:0003676">
    <property type="term" value="F:nucleic acid binding"/>
    <property type="evidence" value="ECO:0007669"/>
    <property type="project" value="InterPro"/>
</dbReference>
<dbReference type="AlphaFoldDB" id="A0AAI9CAG9"/>
<dbReference type="PANTHER" id="PTHR36015:SF6">
    <property type="entry name" value="HOLLIDAY JUNCTION RESOLVASE MOC1, CHLOROPLASTIC-RELATED"/>
    <property type="match status" value="1"/>
</dbReference>
<protein>
    <submittedName>
        <fullName evidence="1">Uncharacterized protein</fullName>
    </submittedName>
</protein>